<protein>
    <recommendedName>
        <fullName evidence="8">Importin N-terminal domain-containing protein</fullName>
    </recommendedName>
</protein>
<dbReference type="AlphaFoldDB" id="A0A843WNZ1"/>
<dbReference type="PANTHER" id="PTHR10997">
    <property type="entry name" value="IMPORTIN-7, 8, 11"/>
    <property type="match status" value="1"/>
</dbReference>
<dbReference type="GO" id="GO:0005829">
    <property type="term" value="C:cytosol"/>
    <property type="evidence" value="ECO:0007669"/>
    <property type="project" value="TreeGrafter"/>
</dbReference>
<dbReference type="PANTHER" id="PTHR10997:SF29">
    <property type="entry name" value="ARM REPEAT SUPERFAMILY PROTEIN"/>
    <property type="match status" value="1"/>
</dbReference>
<dbReference type="GO" id="GO:0006606">
    <property type="term" value="P:protein import into nucleus"/>
    <property type="evidence" value="ECO:0007669"/>
    <property type="project" value="TreeGrafter"/>
</dbReference>
<proteinExistence type="predicted"/>
<keyword evidence="5" id="KW-0653">Protein transport</keyword>
<dbReference type="GO" id="GO:0005049">
    <property type="term" value="F:nuclear export signal receptor activity"/>
    <property type="evidence" value="ECO:0007669"/>
    <property type="project" value="TreeGrafter"/>
</dbReference>
<name>A0A843WNZ1_COLES</name>
<dbReference type="Pfam" id="PF03810">
    <property type="entry name" value="IBN_N"/>
    <property type="match status" value="1"/>
</dbReference>
<evidence type="ECO:0000256" key="5">
    <source>
        <dbReference type="ARBA" id="ARBA00022927"/>
    </source>
</evidence>
<organism evidence="9 10">
    <name type="scientific">Colocasia esculenta</name>
    <name type="common">Wild taro</name>
    <name type="synonym">Arum esculentum</name>
    <dbReference type="NCBI Taxonomy" id="4460"/>
    <lineage>
        <taxon>Eukaryota</taxon>
        <taxon>Viridiplantae</taxon>
        <taxon>Streptophyta</taxon>
        <taxon>Embryophyta</taxon>
        <taxon>Tracheophyta</taxon>
        <taxon>Spermatophyta</taxon>
        <taxon>Magnoliopsida</taxon>
        <taxon>Liliopsida</taxon>
        <taxon>Araceae</taxon>
        <taxon>Aroideae</taxon>
        <taxon>Colocasieae</taxon>
        <taxon>Colocasia</taxon>
    </lineage>
</organism>
<dbReference type="PROSITE" id="PS50166">
    <property type="entry name" value="IMPORTIN_B_NT"/>
    <property type="match status" value="1"/>
</dbReference>
<dbReference type="GO" id="GO:0031267">
    <property type="term" value="F:small GTPase binding"/>
    <property type="evidence" value="ECO:0007669"/>
    <property type="project" value="InterPro"/>
</dbReference>
<evidence type="ECO:0000313" key="10">
    <source>
        <dbReference type="Proteomes" id="UP000652761"/>
    </source>
</evidence>
<keyword evidence="4" id="KW-0963">Cytoplasm</keyword>
<feature type="compositionally biased region" description="Acidic residues" evidence="7">
    <location>
        <begin position="1101"/>
        <end position="1140"/>
    </location>
</feature>
<gene>
    <name evidence="9" type="ORF">Taro_037202</name>
</gene>
<evidence type="ECO:0000256" key="6">
    <source>
        <dbReference type="ARBA" id="ARBA00023242"/>
    </source>
</evidence>
<dbReference type="OrthoDB" id="3268246at2759"/>
<accession>A0A843WNZ1</accession>
<feature type="domain" description="Importin N-terminal" evidence="8">
    <location>
        <begin position="159"/>
        <end position="227"/>
    </location>
</feature>
<dbReference type="GO" id="GO:0006611">
    <property type="term" value="P:protein export from nucleus"/>
    <property type="evidence" value="ECO:0007669"/>
    <property type="project" value="TreeGrafter"/>
</dbReference>
<evidence type="ECO:0000256" key="4">
    <source>
        <dbReference type="ARBA" id="ARBA00022490"/>
    </source>
</evidence>
<dbReference type="Pfam" id="PF08506">
    <property type="entry name" value="Cse1"/>
    <property type="match status" value="1"/>
</dbReference>
<feature type="compositionally biased region" description="Basic and acidic residues" evidence="7">
    <location>
        <begin position="1"/>
        <end position="12"/>
    </location>
</feature>
<dbReference type="InterPro" id="IPR016024">
    <property type="entry name" value="ARM-type_fold"/>
</dbReference>
<evidence type="ECO:0000256" key="2">
    <source>
        <dbReference type="ARBA" id="ARBA00004496"/>
    </source>
</evidence>
<dbReference type="GO" id="GO:0005635">
    <property type="term" value="C:nuclear envelope"/>
    <property type="evidence" value="ECO:0007669"/>
    <property type="project" value="TreeGrafter"/>
</dbReference>
<comment type="caution">
    <text evidence="9">The sequence shown here is derived from an EMBL/GenBank/DDBJ whole genome shotgun (WGS) entry which is preliminary data.</text>
</comment>
<keyword evidence="6" id="KW-0539">Nucleus</keyword>
<dbReference type="InterPro" id="IPR001494">
    <property type="entry name" value="Importin-beta_N"/>
</dbReference>
<keyword evidence="10" id="KW-1185">Reference proteome</keyword>
<evidence type="ECO:0000256" key="7">
    <source>
        <dbReference type="SAM" id="MobiDB-lite"/>
    </source>
</evidence>
<comment type="subcellular location">
    <subcellularLocation>
        <location evidence="2">Cytoplasm</location>
    </subcellularLocation>
    <subcellularLocation>
        <location evidence="1">Nucleus</location>
    </subcellularLocation>
</comment>
<dbReference type="InterPro" id="IPR013713">
    <property type="entry name" value="XPO2_central"/>
</dbReference>
<sequence>MRRGKTYLDSHKAPPPPETPLRAQTEAAAAGSDDAISRRSEVFGAGRESGDRWRLRKCAGKWWLDTEGPTLLKIKRRGGLNEINCSNISRHHCFDVLLFNHNAHEVCRSHHLHLRKARVSGEEGGDRAGREMEAELLVTEIARLLEDTLSPEEGVISSATEGLDRLSSASGFAHALLAIATGGGSGGGRIAAATYLKNFTKRWLGSESLAPEARCEFRNQLVQALLRADFAVLRILVEAFRFIVIKDFVEGNTWPELVPELKLVIQNSDLTAERGSQWKTINAVAVLQTIIKPFQYFQNPKLVKEPVPPQLELIAEEILVPLQISFSHFVDKVLSFQGGIERETEQIILIICKCMYYAVRSYLPSALSTILPSFCRALFRILDSLDLSSIDSGDGNLPRLKTGKRSLIIFSTLVTRHRKHFDKLMPDIINSSFTIARHSANISKMDSLSERIVSLALDVISHVLETGPGWRFVSPHFSTVLESAVFPALVLNEKDISEWEEDQEEYIRKNHPSDVEISGWSEDLFTARKSAINLLGVIALSKGPPTVFAGNASAASVKRKKGDKNKRKDKRSSIGELLVIPFLSKFPFPSDAQGTQSSYDYYGVLMAYGGLQDFLRERNPDYTTNLIRNRVLPLYSLHSCLPYLIATANWIIGELAACLPQELCKDVYGSLMKALVMADEESCSCYPVHASAAGAIAQLLENDYLPPDWLSLVEVIAKQMGYGDENEISLLFQLISTVVEVGQQDLTVHIPTIVSSITNIMSKYLPPVPEPWPQVVEHGFATLAEIAQTQEDRILGDDNQNRSKEVQLGQASIARSFSNFLQKAWFSPLQIKGGEDSRTSHPLSCIDDASVLVGHILQFIDGVDEVIEMKIAELLVVWADLIAEYDAWEEMEDLKIFSPIRKAVLLHKKYDNDNFFMRRMPLQDLPAGPQRSIIEGIGAFVCHAVSGYPSAAQRACICIHLLLHMPRFSFENENIKQALAISFTQPAFSHFRNVQNKASSLWKPLLLGISSCYLCYPDIIEGVLQEIEQNGYTVWACGLAHISNSSFEQGLASESEIKLAVMALIKVVERLLRSNLDMCMGVLRDCFISLMEASVRLKEVQEEEDEDEEDEEEDDDEDNDDSSEEIDEDTEDEEREETEEEFLDRYAKAASALDTEILEEVDEEGLELGEELELGALGEVDVQAAVFSLVQRHHQVLLQGQLLPSQLIPGILSTFPEYGLYFQSSS</sequence>
<reference evidence="9" key="1">
    <citation type="submission" date="2017-07" db="EMBL/GenBank/DDBJ databases">
        <title>Taro Niue Genome Assembly and Annotation.</title>
        <authorList>
            <person name="Atibalentja N."/>
            <person name="Keating K."/>
            <person name="Fields C.J."/>
        </authorList>
    </citation>
    <scope>NUCLEOTIDE SEQUENCE</scope>
    <source>
        <strain evidence="9">Niue_2</strain>
        <tissue evidence="9">Leaf</tissue>
    </source>
</reference>
<dbReference type="EMBL" id="NMUH01003210">
    <property type="protein sequence ID" value="MQM04400.1"/>
    <property type="molecule type" value="Genomic_DNA"/>
</dbReference>
<keyword evidence="3" id="KW-0813">Transport</keyword>
<feature type="region of interest" description="Disordered" evidence="7">
    <location>
        <begin position="1"/>
        <end position="35"/>
    </location>
</feature>
<feature type="region of interest" description="Disordered" evidence="7">
    <location>
        <begin position="1098"/>
        <end position="1140"/>
    </location>
</feature>
<evidence type="ECO:0000256" key="3">
    <source>
        <dbReference type="ARBA" id="ARBA00022448"/>
    </source>
</evidence>
<dbReference type="InterPro" id="IPR011989">
    <property type="entry name" value="ARM-like"/>
</dbReference>
<dbReference type="SUPFAM" id="SSF48371">
    <property type="entry name" value="ARM repeat"/>
    <property type="match status" value="1"/>
</dbReference>
<evidence type="ECO:0000313" key="9">
    <source>
        <dbReference type="EMBL" id="MQM04400.1"/>
    </source>
</evidence>
<evidence type="ECO:0000256" key="1">
    <source>
        <dbReference type="ARBA" id="ARBA00004123"/>
    </source>
</evidence>
<dbReference type="Proteomes" id="UP000652761">
    <property type="component" value="Unassembled WGS sequence"/>
</dbReference>
<evidence type="ECO:0000259" key="8">
    <source>
        <dbReference type="PROSITE" id="PS50166"/>
    </source>
</evidence>
<dbReference type="Gene3D" id="1.25.10.10">
    <property type="entry name" value="Leucine-rich Repeat Variant"/>
    <property type="match status" value="1"/>
</dbReference>